<feature type="domain" description="Sulfatase-modifying factor enzyme-like" evidence="1">
    <location>
        <begin position="57"/>
        <end position="301"/>
    </location>
</feature>
<dbReference type="Pfam" id="PF03781">
    <property type="entry name" value="FGE-sulfatase"/>
    <property type="match status" value="1"/>
</dbReference>
<dbReference type="RefSeq" id="WP_191003665.1">
    <property type="nucleotide sequence ID" value="NZ_JACXAD010000002.1"/>
</dbReference>
<dbReference type="InterPro" id="IPR005532">
    <property type="entry name" value="SUMF_dom"/>
</dbReference>
<name>A0A927BB34_9BACT</name>
<dbReference type="Proteomes" id="UP000612233">
    <property type="component" value="Unassembled WGS sequence"/>
</dbReference>
<reference evidence="2" key="1">
    <citation type="submission" date="2020-09" db="EMBL/GenBank/DDBJ databases">
        <authorList>
            <person name="Kim M.K."/>
        </authorList>
    </citation>
    <scope>NUCLEOTIDE SEQUENCE</scope>
    <source>
        <strain evidence="2">BT664</strain>
    </source>
</reference>
<gene>
    <name evidence="2" type="ORF">IC235_02945</name>
</gene>
<dbReference type="PANTHER" id="PTHR23150">
    <property type="entry name" value="SULFATASE MODIFYING FACTOR 1, 2"/>
    <property type="match status" value="1"/>
</dbReference>
<evidence type="ECO:0000259" key="1">
    <source>
        <dbReference type="Pfam" id="PF03781"/>
    </source>
</evidence>
<sequence>MPEFGRRPIFNDYVALTYRVPSARDTSLVVRKKWRELKSVPQVLPLGMPGSILLTKDGWAIDEAEVPNIEWKRYQQRLAAAGGNVAATQLDPSALPVPDYFSNVFYDYYPVVGVSYEQVVAFCKWRGKIISYMINRDKKLGSADSLAASYIVVESRLPTEAEWEQAALVKRGLPYGSKYISAPIQINPEAASYFKQRSGTEAEASQIRADIKAYNDSQPSRSFINYNQAEPYFLRLPTPAYVYGGPTNDYGLYNLLGNVAEMIQERGITKGGSYRDPLTACTVISRNPYSGPSPTVGFRCVIRATQPNRGYTPKR</sequence>
<dbReference type="AlphaFoldDB" id="A0A927BB34"/>
<keyword evidence="3" id="KW-1185">Reference proteome</keyword>
<dbReference type="GO" id="GO:0120147">
    <property type="term" value="F:formylglycine-generating oxidase activity"/>
    <property type="evidence" value="ECO:0007669"/>
    <property type="project" value="TreeGrafter"/>
</dbReference>
<evidence type="ECO:0000313" key="2">
    <source>
        <dbReference type="EMBL" id="MBD2766847.1"/>
    </source>
</evidence>
<proteinExistence type="predicted"/>
<comment type="caution">
    <text evidence="2">The sequence shown here is derived from an EMBL/GenBank/DDBJ whole genome shotgun (WGS) entry which is preliminary data.</text>
</comment>
<organism evidence="2 3">
    <name type="scientific">Hymenobacter montanus</name>
    <dbReference type="NCBI Taxonomy" id="2771359"/>
    <lineage>
        <taxon>Bacteria</taxon>
        <taxon>Pseudomonadati</taxon>
        <taxon>Bacteroidota</taxon>
        <taxon>Cytophagia</taxon>
        <taxon>Cytophagales</taxon>
        <taxon>Hymenobacteraceae</taxon>
        <taxon>Hymenobacter</taxon>
    </lineage>
</organism>
<dbReference type="InterPro" id="IPR016187">
    <property type="entry name" value="CTDL_fold"/>
</dbReference>
<dbReference type="PANTHER" id="PTHR23150:SF19">
    <property type="entry name" value="FORMYLGLYCINE-GENERATING ENZYME"/>
    <property type="match status" value="1"/>
</dbReference>
<accession>A0A927BB34</accession>
<dbReference type="EMBL" id="JACXAD010000002">
    <property type="protein sequence ID" value="MBD2766847.1"/>
    <property type="molecule type" value="Genomic_DNA"/>
</dbReference>
<dbReference type="Gene3D" id="3.90.1580.10">
    <property type="entry name" value="paralog of FGE (formylglycine-generating enzyme)"/>
    <property type="match status" value="1"/>
</dbReference>
<evidence type="ECO:0000313" key="3">
    <source>
        <dbReference type="Proteomes" id="UP000612233"/>
    </source>
</evidence>
<dbReference type="InterPro" id="IPR051043">
    <property type="entry name" value="Sulfatase_Mod_Factor_Kinase"/>
</dbReference>
<dbReference type="SUPFAM" id="SSF56436">
    <property type="entry name" value="C-type lectin-like"/>
    <property type="match status" value="1"/>
</dbReference>
<protein>
    <submittedName>
        <fullName evidence="2">SUMF1/EgtB/PvdO family nonheme iron enzyme</fullName>
    </submittedName>
</protein>
<dbReference type="InterPro" id="IPR042095">
    <property type="entry name" value="SUMF_sf"/>
</dbReference>